<evidence type="ECO:0000256" key="6">
    <source>
        <dbReference type="SAM" id="MobiDB-lite"/>
    </source>
</evidence>
<proteinExistence type="inferred from homology"/>
<keyword evidence="3 5" id="KW-0378">Hydrolase</keyword>
<feature type="compositionally biased region" description="Basic and acidic residues" evidence="6">
    <location>
        <begin position="185"/>
        <end position="194"/>
    </location>
</feature>
<keyword evidence="2 5" id="KW-0227">DNA damage</keyword>
<evidence type="ECO:0000256" key="5">
    <source>
        <dbReference type="HAMAP-Rule" id="MF_00527"/>
    </source>
</evidence>
<dbReference type="GO" id="GO:0003905">
    <property type="term" value="F:alkylbase DNA N-glycosylase activity"/>
    <property type="evidence" value="ECO:0007669"/>
    <property type="project" value="InterPro"/>
</dbReference>
<evidence type="ECO:0000313" key="8">
    <source>
        <dbReference type="Proteomes" id="UP000215332"/>
    </source>
</evidence>
<sequence length="253" mass="26468">MSESGRVAGPGHVTGPGRSRPHPLGKSAGLDLSEPADRVAPRLLGATIMHGSVGVRLTEVEAYLGIDDPASHAARGPTPRSSVMFGPPGHMYVYLSYGIHRCVNVVCSPDGTASAVLLRAGQIVCGVDEVRSRRGAVPARRLASGPGNLGSALGADLTDWGAALTVCAMGSPIEPATEGLVNDPPHPDGHDRLGTDQSTPDGVTHHDCPPRWRLIPASEPVRYRTGPRVGISRNADAPLRFWIDGDPTVSGRR</sequence>
<dbReference type="EMBL" id="LT906441">
    <property type="protein sequence ID" value="SNV31000.1"/>
    <property type="molecule type" value="Genomic_DNA"/>
</dbReference>
<dbReference type="AlphaFoldDB" id="A0A239WAA2"/>
<dbReference type="eggNOG" id="COG2094">
    <property type="taxonomic scope" value="Bacteria"/>
</dbReference>
<dbReference type="KEGG" id="cgrn:4412665_00529"/>
<feature type="region of interest" description="Disordered" evidence="6">
    <location>
        <begin position="175"/>
        <end position="211"/>
    </location>
</feature>
<organism evidence="7 8">
    <name type="scientific">Cutibacterium granulosum</name>
    <dbReference type="NCBI Taxonomy" id="33011"/>
    <lineage>
        <taxon>Bacteria</taxon>
        <taxon>Bacillati</taxon>
        <taxon>Actinomycetota</taxon>
        <taxon>Actinomycetes</taxon>
        <taxon>Propionibacteriales</taxon>
        <taxon>Propionibacteriaceae</taxon>
        <taxon>Cutibacterium</taxon>
    </lineage>
</organism>
<dbReference type="CDD" id="cd00540">
    <property type="entry name" value="AAG"/>
    <property type="match status" value="1"/>
</dbReference>
<gene>
    <name evidence="7" type="ORF">SAMEA4412665_00529</name>
</gene>
<dbReference type="Gene3D" id="3.10.300.10">
    <property type="entry name" value="Methylpurine-DNA glycosylase (MPG)"/>
    <property type="match status" value="1"/>
</dbReference>
<dbReference type="Proteomes" id="UP000215332">
    <property type="component" value="Chromosome 1"/>
</dbReference>
<dbReference type="PANTHER" id="PTHR10429">
    <property type="entry name" value="DNA-3-METHYLADENINE GLYCOSYLASE"/>
    <property type="match status" value="1"/>
</dbReference>
<evidence type="ECO:0000256" key="3">
    <source>
        <dbReference type="ARBA" id="ARBA00022801"/>
    </source>
</evidence>
<protein>
    <recommendedName>
        <fullName evidence="5">Putative 3-methyladenine DNA glycosylase</fullName>
        <ecNumber evidence="5">3.2.2.-</ecNumber>
    </recommendedName>
</protein>
<dbReference type="NCBIfam" id="NF002003">
    <property type="entry name" value="PRK00802.1-3"/>
    <property type="match status" value="1"/>
</dbReference>
<dbReference type="GO" id="GO:0003677">
    <property type="term" value="F:DNA binding"/>
    <property type="evidence" value="ECO:0007669"/>
    <property type="project" value="InterPro"/>
</dbReference>
<comment type="similarity">
    <text evidence="1 5">Belongs to the DNA glycosylase MPG family.</text>
</comment>
<evidence type="ECO:0000256" key="1">
    <source>
        <dbReference type="ARBA" id="ARBA00009232"/>
    </source>
</evidence>
<keyword evidence="4 5" id="KW-0234">DNA repair</keyword>
<evidence type="ECO:0000256" key="2">
    <source>
        <dbReference type="ARBA" id="ARBA00022763"/>
    </source>
</evidence>
<accession>A0A239WAA2</accession>
<reference evidence="7 8" key="1">
    <citation type="submission" date="2017-06" db="EMBL/GenBank/DDBJ databases">
        <authorList>
            <consortium name="Pathogen Informatics"/>
        </authorList>
    </citation>
    <scope>NUCLEOTIDE SEQUENCE [LARGE SCALE GENOMIC DNA]</scope>
    <source>
        <strain evidence="7 8">NCTC11865</strain>
    </source>
</reference>
<dbReference type="InterPro" id="IPR003180">
    <property type="entry name" value="MPG"/>
</dbReference>
<feature type="region of interest" description="Disordered" evidence="6">
    <location>
        <begin position="1"/>
        <end position="32"/>
    </location>
</feature>
<dbReference type="GO" id="GO:0006284">
    <property type="term" value="P:base-excision repair"/>
    <property type="evidence" value="ECO:0007669"/>
    <property type="project" value="InterPro"/>
</dbReference>
<evidence type="ECO:0000313" key="7">
    <source>
        <dbReference type="EMBL" id="SNV31000.1"/>
    </source>
</evidence>
<dbReference type="HAMAP" id="MF_00527">
    <property type="entry name" value="3MGH"/>
    <property type="match status" value="1"/>
</dbReference>
<dbReference type="Pfam" id="PF02245">
    <property type="entry name" value="Pur_DNA_glyco"/>
    <property type="match status" value="1"/>
</dbReference>
<dbReference type="InterPro" id="IPR011034">
    <property type="entry name" value="Formyl_transferase-like_C_sf"/>
</dbReference>
<evidence type="ECO:0000256" key="4">
    <source>
        <dbReference type="ARBA" id="ARBA00023204"/>
    </source>
</evidence>
<dbReference type="SUPFAM" id="SSF50486">
    <property type="entry name" value="FMT C-terminal domain-like"/>
    <property type="match status" value="1"/>
</dbReference>
<dbReference type="InterPro" id="IPR036995">
    <property type="entry name" value="MPG_sf"/>
</dbReference>
<dbReference type="NCBIfam" id="TIGR00567">
    <property type="entry name" value="3mg"/>
    <property type="match status" value="1"/>
</dbReference>
<dbReference type="PANTHER" id="PTHR10429:SF0">
    <property type="entry name" value="DNA-3-METHYLADENINE GLYCOSYLASE"/>
    <property type="match status" value="1"/>
</dbReference>
<name>A0A239WAA2_9ACTN</name>
<dbReference type="EC" id="3.2.2.-" evidence="5"/>